<reference evidence="1" key="1">
    <citation type="submission" date="2014-07" db="EMBL/GenBank/DDBJ databases">
        <title>Identification of a novel salt tolerance gene in wild soybean by whole-genome sequencing.</title>
        <authorList>
            <person name="Lam H.-M."/>
            <person name="Qi X."/>
            <person name="Li M.-W."/>
            <person name="Liu X."/>
            <person name="Xie M."/>
            <person name="Ni M."/>
            <person name="Xu X."/>
        </authorList>
    </citation>
    <scope>NUCLEOTIDE SEQUENCE [LARGE SCALE GENOMIC DNA]</scope>
    <source>
        <tissue evidence="1">Root</tissue>
    </source>
</reference>
<proteinExistence type="predicted"/>
<protein>
    <submittedName>
        <fullName evidence="1">Uncharacterized protein</fullName>
    </submittedName>
</protein>
<evidence type="ECO:0000313" key="1">
    <source>
        <dbReference type="EMBL" id="KHN32783.1"/>
    </source>
</evidence>
<name>A0A0B2RLE1_GLYSO</name>
<dbReference type="AlphaFoldDB" id="A0A0B2RLE1"/>
<accession>A0A0B2RLE1</accession>
<sequence length="55" mass="6121">MPEVGANLVATMLYKGQGYKCIMVPEGAKWSQPRTSPDIRFNFMMKLLKSSPASN</sequence>
<dbReference type="Proteomes" id="UP000053555">
    <property type="component" value="Unassembled WGS sequence"/>
</dbReference>
<dbReference type="EMBL" id="KN649956">
    <property type="protein sequence ID" value="KHN32783.1"/>
    <property type="molecule type" value="Genomic_DNA"/>
</dbReference>
<dbReference type="GO" id="GO:0009507">
    <property type="term" value="C:chloroplast"/>
    <property type="evidence" value="ECO:0007669"/>
    <property type="project" value="TreeGrafter"/>
</dbReference>
<dbReference type="PANTHER" id="PTHR47443:SF3">
    <property type="entry name" value="GCN5-RELATED N-ACETYLTRANSFERASE 4, CHLOROPLASTIC"/>
    <property type="match status" value="1"/>
</dbReference>
<organism evidence="1">
    <name type="scientific">Glycine soja</name>
    <name type="common">Wild soybean</name>
    <dbReference type="NCBI Taxonomy" id="3848"/>
    <lineage>
        <taxon>Eukaryota</taxon>
        <taxon>Viridiplantae</taxon>
        <taxon>Streptophyta</taxon>
        <taxon>Embryophyta</taxon>
        <taxon>Tracheophyta</taxon>
        <taxon>Spermatophyta</taxon>
        <taxon>Magnoliopsida</taxon>
        <taxon>eudicotyledons</taxon>
        <taxon>Gunneridae</taxon>
        <taxon>Pentapetalae</taxon>
        <taxon>rosids</taxon>
        <taxon>fabids</taxon>
        <taxon>Fabales</taxon>
        <taxon>Fabaceae</taxon>
        <taxon>Papilionoideae</taxon>
        <taxon>50 kb inversion clade</taxon>
        <taxon>NPAAA clade</taxon>
        <taxon>indigoferoid/millettioid clade</taxon>
        <taxon>Phaseoleae</taxon>
        <taxon>Glycine</taxon>
        <taxon>Glycine subgen. Soja</taxon>
    </lineage>
</organism>
<gene>
    <name evidence="1" type="ORF">glysoja_024142</name>
</gene>
<dbReference type="GO" id="GO:0008080">
    <property type="term" value="F:N-acetyltransferase activity"/>
    <property type="evidence" value="ECO:0007669"/>
    <property type="project" value="TreeGrafter"/>
</dbReference>
<dbReference type="PANTHER" id="PTHR47443">
    <property type="entry name" value="ACYL-COA N-ACYLTRANSFERASES (NAT) SUPERFAMILY PROTEIN"/>
    <property type="match status" value="1"/>
</dbReference>